<organism evidence="1 2">
    <name type="scientific">Coniosporium uncinatum</name>
    <dbReference type="NCBI Taxonomy" id="93489"/>
    <lineage>
        <taxon>Eukaryota</taxon>
        <taxon>Fungi</taxon>
        <taxon>Dikarya</taxon>
        <taxon>Ascomycota</taxon>
        <taxon>Pezizomycotina</taxon>
        <taxon>Dothideomycetes</taxon>
        <taxon>Dothideomycetes incertae sedis</taxon>
        <taxon>Coniosporium</taxon>
    </lineage>
</organism>
<reference evidence="1" key="1">
    <citation type="submission" date="2024-09" db="EMBL/GenBank/DDBJ databases">
        <title>Black Yeasts Isolated from many extreme environments.</title>
        <authorList>
            <person name="Coleine C."/>
            <person name="Stajich J.E."/>
            <person name="Selbmann L."/>
        </authorList>
    </citation>
    <scope>NUCLEOTIDE SEQUENCE</scope>
    <source>
        <strain evidence="1">CCFEE 5737</strain>
    </source>
</reference>
<dbReference type="EMBL" id="JAWDJW010006503">
    <property type="protein sequence ID" value="KAK3064475.1"/>
    <property type="molecule type" value="Genomic_DNA"/>
</dbReference>
<sequence length="275" mass="30754">MFPSLEDATGATDRCAQPITSDSESKLLALPRELRDVIYDYLIQEKSVCVNVDMPGVRLPRSCFGTIHCSAYLQACGIPHVFSINRQINVEYTESVARAIATSSVSMSVNLSTGNHNDNPDAWAPNLLAGISAAKHITTVDLSIEFRGCKSVCKIIKNLVQAMPSLENVTLTTYLRFQAVNRSHMTYNHDAPWTLKERHIAALRSFLQLSFPGSSRLAVGRVEHTTKVVSWQRRIGYSAYEETMLLSRDEEWNKATDSMDVVDFKHDDLQTDAVR</sequence>
<proteinExistence type="predicted"/>
<name>A0ACC3DB76_9PEZI</name>
<comment type="caution">
    <text evidence="1">The sequence shown here is derived from an EMBL/GenBank/DDBJ whole genome shotgun (WGS) entry which is preliminary data.</text>
</comment>
<accession>A0ACC3DB76</accession>
<protein>
    <submittedName>
        <fullName evidence="1">Uncharacterized protein</fullName>
    </submittedName>
</protein>
<dbReference type="Proteomes" id="UP001186974">
    <property type="component" value="Unassembled WGS sequence"/>
</dbReference>
<evidence type="ECO:0000313" key="1">
    <source>
        <dbReference type="EMBL" id="KAK3064475.1"/>
    </source>
</evidence>
<gene>
    <name evidence="1" type="ORF">LTS18_006889</name>
</gene>
<keyword evidence="2" id="KW-1185">Reference proteome</keyword>
<evidence type="ECO:0000313" key="2">
    <source>
        <dbReference type="Proteomes" id="UP001186974"/>
    </source>
</evidence>